<organism evidence="1 2">
    <name type="scientific">Mucilaginibacter antarcticus</name>
    <dbReference type="NCBI Taxonomy" id="1855725"/>
    <lineage>
        <taxon>Bacteria</taxon>
        <taxon>Pseudomonadati</taxon>
        <taxon>Bacteroidota</taxon>
        <taxon>Sphingobacteriia</taxon>
        <taxon>Sphingobacteriales</taxon>
        <taxon>Sphingobacteriaceae</taxon>
        <taxon>Mucilaginibacter</taxon>
    </lineage>
</organism>
<protein>
    <recommendedName>
        <fullName evidence="3">LTXXQ motif family protein</fullName>
    </recommendedName>
</protein>
<dbReference type="Proteomes" id="UP001597601">
    <property type="component" value="Unassembled WGS sequence"/>
</dbReference>
<evidence type="ECO:0000313" key="2">
    <source>
        <dbReference type="Proteomes" id="UP001597601"/>
    </source>
</evidence>
<dbReference type="RefSeq" id="WP_377124223.1">
    <property type="nucleotide sequence ID" value="NZ_JBHUON010000004.1"/>
</dbReference>
<dbReference type="EMBL" id="JBHUON010000004">
    <property type="protein sequence ID" value="MFD2864067.1"/>
    <property type="molecule type" value="Genomic_DNA"/>
</dbReference>
<reference evidence="2" key="1">
    <citation type="journal article" date="2019" name="Int. J. Syst. Evol. Microbiol.">
        <title>The Global Catalogue of Microorganisms (GCM) 10K type strain sequencing project: providing services to taxonomists for standard genome sequencing and annotation.</title>
        <authorList>
            <consortium name="The Broad Institute Genomics Platform"/>
            <consortium name="The Broad Institute Genome Sequencing Center for Infectious Disease"/>
            <person name="Wu L."/>
            <person name="Ma J."/>
        </authorList>
    </citation>
    <scope>NUCLEOTIDE SEQUENCE [LARGE SCALE GENOMIC DNA]</scope>
    <source>
        <strain evidence="2">KCTC 52232</strain>
    </source>
</reference>
<gene>
    <name evidence="1" type="ORF">ACFSYC_05140</name>
</gene>
<comment type="caution">
    <text evidence="1">The sequence shown here is derived from an EMBL/GenBank/DDBJ whole genome shotgun (WGS) entry which is preliminary data.</text>
</comment>
<evidence type="ECO:0000313" key="1">
    <source>
        <dbReference type="EMBL" id="MFD2864067.1"/>
    </source>
</evidence>
<sequence>MTKLYKYVFGIILLSAISYGGYAQNLRSNQQRKLQQKNFAAPAATKVTRQQNLGLSKIQVVKEAFLKEELGLTKEQDTHFWPVYRKYQSELFEIRRLKRLNNSDAQANGAEQVKKDMDYDAQLVNIRKHYNEEFLKILPSEKVSQLLKSERAFNDELLRKLHSEKQE</sequence>
<proteinExistence type="predicted"/>
<accession>A0ABW5XLR9</accession>
<name>A0ABW5XLR9_9SPHI</name>
<keyword evidence="2" id="KW-1185">Reference proteome</keyword>
<evidence type="ECO:0008006" key="3">
    <source>
        <dbReference type="Google" id="ProtNLM"/>
    </source>
</evidence>